<organism evidence="1 2">
    <name type="scientific">Clostridium beijerinckii</name>
    <name type="common">Clostridium MP</name>
    <dbReference type="NCBI Taxonomy" id="1520"/>
    <lineage>
        <taxon>Bacteria</taxon>
        <taxon>Bacillati</taxon>
        <taxon>Bacillota</taxon>
        <taxon>Clostridia</taxon>
        <taxon>Eubacteriales</taxon>
        <taxon>Clostridiaceae</taxon>
        <taxon>Clostridium</taxon>
    </lineage>
</organism>
<dbReference type="OrthoDB" id="1683192at2"/>
<evidence type="ECO:0000313" key="2">
    <source>
        <dbReference type="Proteomes" id="UP000031866"/>
    </source>
</evidence>
<accession>A0A0B5QWI5</accession>
<reference evidence="2" key="1">
    <citation type="submission" date="2014-12" db="EMBL/GenBank/DDBJ databases">
        <title>Genome sequence of Clostridium beijerinckii strain 59B.</title>
        <authorList>
            <person name="Little G.T."/>
            <person name="Minton N.P."/>
        </authorList>
    </citation>
    <scope>NUCLEOTIDE SEQUENCE [LARGE SCALE GENOMIC DNA]</scope>
    <source>
        <strain evidence="2">59B</strain>
    </source>
</reference>
<dbReference type="STRING" id="1520.LF65_04810"/>
<proteinExistence type="predicted"/>
<dbReference type="AlphaFoldDB" id="A0A0B5QWI5"/>
<dbReference type="EMBL" id="CP010086">
    <property type="protein sequence ID" value="AJH01339.1"/>
    <property type="molecule type" value="Genomic_DNA"/>
</dbReference>
<protein>
    <submittedName>
        <fullName evidence="1">Uncharacterized protein</fullName>
    </submittedName>
</protein>
<dbReference type="RefSeq" id="WP_041899474.1">
    <property type="nucleotide sequence ID" value="NZ_CP010086.2"/>
</dbReference>
<name>A0A0B5QWI5_CLOBE</name>
<dbReference type="Proteomes" id="UP000031866">
    <property type="component" value="Chromosome"/>
</dbReference>
<dbReference type="KEGG" id="cbei:LF65_04810"/>
<evidence type="ECO:0000313" key="1">
    <source>
        <dbReference type="EMBL" id="AJH01339.1"/>
    </source>
</evidence>
<gene>
    <name evidence="1" type="ORF">LF65_04810</name>
</gene>
<sequence length="97" mass="11401">MNDVLIDNIQVIKNEIDNIWAYMNLADFKKGNDKIIELISKIEFVINNYTGKKENLNKITFILNETIKAMEKQDYVLEADILKYDLKESFIKLEAEL</sequence>